<reference evidence="2 3" key="1">
    <citation type="submission" date="2018-11" db="EMBL/GenBank/DDBJ databases">
        <title>Novel bacteria species description.</title>
        <authorList>
            <person name="Han J.-H."/>
        </authorList>
    </citation>
    <scope>NUCLEOTIDE SEQUENCE [LARGE SCALE GENOMIC DNA]</scope>
    <source>
        <strain evidence="2 3">KCTC23259</strain>
    </source>
</reference>
<dbReference type="EMBL" id="RJUF01000181">
    <property type="protein sequence ID" value="MCP9765253.1"/>
    <property type="molecule type" value="Genomic_DNA"/>
</dbReference>
<dbReference type="Proteomes" id="UP001204144">
    <property type="component" value="Unassembled WGS sequence"/>
</dbReference>
<proteinExistence type="predicted"/>
<keyword evidence="1" id="KW-0812">Transmembrane</keyword>
<sequence>MKFTFKQLIIRLLIFGSPIWFLIISYIVFDPFHVIYSYDAYGSNFLKTYNRNRISTETFLRNNPKYKFSSFIFGSSRSSAFLTKDWSTFIKDPSPYHFDAFNDNISGIAGKIKFIEKQGNKISNAILVVDNDTFNESFEKSESIVHLKDYRWEDSTNVFQYHLTFFKSFFKKQYFISFFDLKIFKTFRPYMDEFFKFKYYYTSPSNDFLFPENIELLKKDSLAYYKNDWFPYKPENPKMYEEAIKEHHLKDLRLIADTFESNQTNFKIIIAPLYDQRVFNVNDRALLEKYFGKENVFDYSGKNEFTNYLGNYYEGSHFKPVVGRKIMEQIYQ</sequence>
<evidence type="ECO:0008006" key="4">
    <source>
        <dbReference type="Google" id="ProtNLM"/>
    </source>
</evidence>
<comment type="caution">
    <text evidence="2">The sequence shown here is derived from an EMBL/GenBank/DDBJ whole genome shotgun (WGS) entry which is preliminary data.</text>
</comment>
<feature type="transmembrane region" description="Helical" evidence="1">
    <location>
        <begin position="12"/>
        <end position="29"/>
    </location>
</feature>
<keyword evidence="1" id="KW-0472">Membrane</keyword>
<gene>
    <name evidence="2" type="ORF">EGI31_20150</name>
</gene>
<evidence type="ECO:0000313" key="2">
    <source>
        <dbReference type="EMBL" id="MCP9765253.1"/>
    </source>
</evidence>
<evidence type="ECO:0000313" key="3">
    <source>
        <dbReference type="Proteomes" id="UP001204144"/>
    </source>
</evidence>
<evidence type="ECO:0000256" key="1">
    <source>
        <dbReference type="SAM" id="Phobius"/>
    </source>
</evidence>
<name>A0AAE3H5G6_9BACT</name>
<dbReference type="RefSeq" id="WP_255038944.1">
    <property type="nucleotide sequence ID" value="NZ_RJUF01000181.1"/>
</dbReference>
<keyword evidence="3" id="KW-1185">Reference proteome</keyword>
<accession>A0AAE3H5G6</accession>
<keyword evidence="1" id="KW-1133">Transmembrane helix</keyword>
<organism evidence="2 3">
    <name type="scientific">Lacihabitans soyangensis</name>
    <dbReference type="NCBI Taxonomy" id="869394"/>
    <lineage>
        <taxon>Bacteria</taxon>
        <taxon>Pseudomonadati</taxon>
        <taxon>Bacteroidota</taxon>
        <taxon>Cytophagia</taxon>
        <taxon>Cytophagales</taxon>
        <taxon>Leadbetterellaceae</taxon>
        <taxon>Lacihabitans</taxon>
    </lineage>
</organism>
<dbReference type="AlphaFoldDB" id="A0AAE3H5G6"/>
<protein>
    <recommendedName>
        <fullName evidence="4">DUF1574 domain-containing protein</fullName>
    </recommendedName>
</protein>